<dbReference type="Proteomes" id="UP000633619">
    <property type="component" value="Unassembled WGS sequence"/>
</dbReference>
<dbReference type="Pfam" id="PF01330">
    <property type="entry name" value="RuvA_N"/>
    <property type="match status" value="1"/>
</dbReference>
<sequence length="200" mass="22551">MIDFVKGKVHYLEEDYVAVETGGIGYQVYVTNPYAYDPEAEVFLYTHFVVREDAQLLYGFDTKQERDLFRLLLEVSGVGPKAAMGMLSGMKPDQLVQAIQTEDVKQLTRLPGVGKKTAQRLVLDLKDKLKKMHFPDLVAVSPVPLSAPDAGERDVIEALKVLGYNEEEAKWAVQEALKGSEEELDTETWIKQALKIMMNR</sequence>
<dbReference type="InterPro" id="IPR036267">
    <property type="entry name" value="RuvA_C_sf"/>
</dbReference>
<dbReference type="GO" id="GO:0005524">
    <property type="term" value="F:ATP binding"/>
    <property type="evidence" value="ECO:0007669"/>
    <property type="project" value="InterPro"/>
</dbReference>
<feature type="domain" description="Helix-hairpin-helix DNA-binding motif class 1" evidence="7">
    <location>
        <begin position="105"/>
        <end position="124"/>
    </location>
</feature>
<dbReference type="GO" id="GO:0005737">
    <property type="term" value="C:cytoplasm"/>
    <property type="evidence" value="ECO:0007669"/>
    <property type="project" value="UniProtKB-SubCell"/>
</dbReference>
<dbReference type="Gene3D" id="1.10.150.20">
    <property type="entry name" value="5' to 3' exonuclease, C-terminal subdomain"/>
    <property type="match status" value="1"/>
</dbReference>
<keyword evidence="2 6" id="KW-0227">DNA damage</keyword>
<feature type="domain" description="Helix-hairpin-helix DNA-binding motif class 1" evidence="7">
    <location>
        <begin position="70"/>
        <end position="89"/>
    </location>
</feature>
<dbReference type="InterPro" id="IPR003583">
    <property type="entry name" value="Hlx-hairpin-Hlx_DNA-bd_motif"/>
</dbReference>
<comment type="function">
    <text evidence="6">The RuvA-RuvB-RuvC complex processes Holliday junction (HJ) DNA during genetic recombination and DNA repair, while the RuvA-RuvB complex plays an important role in the rescue of blocked DNA replication forks via replication fork reversal (RFR). RuvA specifically binds to HJ cruciform DNA, conferring on it an open structure. The RuvB hexamer acts as an ATP-dependent pump, pulling dsDNA into and through the RuvAB complex. HJ branch migration allows RuvC to scan DNA until it finds its consensus sequence, where it cleaves and resolves the cruciform DNA.</text>
</comment>
<evidence type="ECO:0000256" key="6">
    <source>
        <dbReference type="HAMAP-Rule" id="MF_00031"/>
    </source>
</evidence>
<dbReference type="InterPro" id="IPR010994">
    <property type="entry name" value="RuvA_2-like"/>
</dbReference>
<reference evidence="8 9" key="1">
    <citation type="submission" date="2020-12" db="EMBL/GenBank/DDBJ databases">
        <title>WGS of Thermoactinomyces spp.</title>
        <authorList>
            <person name="Cheng K."/>
        </authorList>
    </citation>
    <scope>NUCLEOTIDE SEQUENCE [LARGE SCALE GENOMIC DNA]</scope>
    <source>
        <strain evidence="9">CICC 10671\DSM 43846</strain>
    </source>
</reference>
<evidence type="ECO:0000313" key="9">
    <source>
        <dbReference type="Proteomes" id="UP000633619"/>
    </source>
</evidence>
<evidence type="ECO:0000313" key="8">
    <source>
        <dbReference type="EMBL" id="MBH8594503.1"/>
    </source>
</evidence>
<dbReference type="Pfam" id="PF14520">
    <property type="entry name" value="HHH_5"/>
    <property type="match status" value="1"/>
</dbReference>
<dbReference type="RefSeq" id="WP_181731746.1">
    <property type="nucleotide sequence ID" value="NZ_JACEIR010000003.1"/>
</dbReference>
<dbReference type="GO" id="GO:0009378">
    <property type="term" value="F:four-way junction helicase activity"/>
    <property type="evidence" value="ECO:0007669"/>
    <property type="project" value="InterPro"/>
</dbReference>
<dbReference type="EMBL" id="JAECVW010000002">
    <property type="protein sequence ID" value="MBH8594503.1"/>
    <property type="molecule type" value="Genomic_DNA"/>
</dbReference>
<dbReference type="Pfam" id="PF07499">
    <property type="entry name" value="RuvA_C"/>
    <property type="match status" value="1"/>
</dbReference>
<dbReference type="InterPro" id="IPR012340">
    <property type="entry name" value="NA-bd_OB-fold"/>
</dbReference>
<dbReference type="CDD" id="cd14332">
    <property type="entry name" value="UBA_RuvA_C"/>
    <property type="match status" value="1"/>
</dbReference>
<keyword evidence="9" id="KW-1185">Reference proteome</keyword>
<dbReference type="AlphaFoldDB" id="A0A8I1A4T2"/>
<dbReference type="InterPro" id="IPR013849">
    <property type="entry name" value="DNA_helicase_Holl-junc_RuvA_I"/>
</dbReference>
<comment type="similarity">
    <text evidence="6">Belongs to the RuvA family.</text>
</comment>
<accession>A0A8I1A4T2</accession>
<comment type="caution">
    <text evidence="8">The sequence shown here is derived from an EMBL/GenBank/DDBJ whole genome shotgun (WGS) entry which is preliminary data.</text>
</comment>
<comment type="subcellular location">
    <subcellularLocation>
        <location evidence="6">Cytoplasm</location>
    </subcellularLocation>
</comment>
<organism evidence="8 9">
    <name type="scientific">Thermoactinomyces intermedius</name>
    <dbReference type="NCBI Taxonomy" id="2024"/>
    <lineage>
        <taxon>Bacteria</taxon>
        <taxon>Bacillati</taxon>
        <taxon>Bacillota</taxon>
        <taxon>Bacilli</taxon>
        <taxon>Bacillales</taxon>
        <taxon>Thermoactinomycetaceae</taxon>
        <taxon>Thermoactinomyces</taxon>
    </lineage>
</organism>
<dbReference type="SUPFAM" id="SSF50249">
    <property type="entry name" value="Nucleic acid-binding proteins"/>
    <property type="match status" value="1"/>
</dbReference>
<dbReference type="Gene3D" id="1.10.8.10">
    <property type="entry name" value="DNA helicase RuvA subunit, C-terminal domain"/>
    <property type="match status" value="1"/>
</dbReference>
<evidence type="ECO:0000256" key="5">
    <source>
        <dbReference type="ARBA" id="ARBA00023204"/>
    </source>
</evidence>
<keyword evidence="1 6" id="KW-0963">Cytoplasm</keyword>
<evidence type="ECO:0000256" key="3">
    <source>
        <dbReference type="ARBA" id="ARBA00023125"/>
    </source>
</evidence>
<dbReference type="NCBIfam" id="TIGR00084">
    <property type="entry name" value="ruvA"/>
    <property type="match status" value="1"/>
</dbReference>
<evidence type="ECO:0000256" key="2">
    <source>
        <dbReference type="ARBA" id="ARBA00022763"/>
    </source>
</evidence>
<keyword evidence="4 6" id="KW-0233">DNA recombination</keyword>
<feature type="region of interest" description="Domain III" evidence="6">
    <location>
        <begin position="150"/>
        <end position="200"/>
    </location>
</feature>
<protein>
    <recommendedName>
        <fullName evidence="6">Holliday junction branch migration complex subunit RuvA</fullName>
    </recommendedName>
</protein>
<keyword evidence="3 6" id="KW-0238">DNA-binding</keyword>
<dbReference type="GO" id="GO:0009379">
    <property type="term" value="C:Holliday junction helicase complex"/>
    <property type="evidence" value="ECO:0007669"/>
    <property type="project" value="InterPro"/>
</dbReference>
<comment type="domain">
    <text evidence="6">Has three domains with a flexible linker between the domains II and III and assumes an 'L' shape. Domain III is highly mobile and contacts RuvB.</text>
</comment>
<dbReference type="SMART" id="SM00278">
    <property type="entry name" value="HhH1"/>
    <property type="match status" value="2"/>
</dbReference>
<comment type="caution">
    <text evidence="6">Lacks conserved residue(s) required for the propagation of feature annotation.</text>
</comment>
<evidence type="ECO:0000256" key="1">
    <source>
        <dbReference type="ARBA" id="ARBA00022490"/>
    </source>
</evidence>
<dbReference type="SUPFAM" id="SSF47781">
    <property type="entry name" value="RuvA domain 2-like"/>
    <property type="match status" value="1"/>
</dbReference>
<dbReference type="InterPro" id="IPR011114">
    <property type="entry name" value="RuvA_C"/>
</dbReference>
<dbReference type="Gene3D" id="2.40.50.140">
    <property type="entry name" value="Nucleic acid-binding proteins"/>
    <property type="match status" value="1"/>
</dbReference>
<dbReference type="HAMAP" id="MF_00031">
    <property type="entry name" value="DNA_HJ_migration_RuvA"/>
    <property type="match status" value="1"/>
</dbReference>
<gene>
    <name evidence="6 8" type="primary">ruvA</name>
    <name evidence="8" type="ORF">I8U20_04070</name>
</gene>
<dbReference type="GO" id="GO:0000400">
    <property type="term" value="F:four-way junction DNA binding"/>
    <property type="evidence" value="ECO:0007669"/>
    <property type="project" value="UniProtKB-UniRule"/>
</dbReference>
<dbReference type="GO" id="GO:0006310">
    <property type="term" value="P:DNA recombination"/>
    <property type="evidence" value="ECO:0007669"/>
    <property type="project" value="UniProtKB-UniRule"/>
</dbReference>
<evidence type="ECO:0000256" key="4">
    <source>
        <dbReference type="ARBA" id="ARBA00023172"/>
    </source>
</evidence>
<dbReference type="GO" id="GO:0048476">
    <property type="term" value="C:Holliday junction resolvase complex"/>
    <property type="evidence" value="ECO:0007669"/>
    <property type="project" value="UniProtKB-UniRule"/>
</dbReference>
<evidence type="ECO:0000259" key="7">
    <source>
        <dbReference type="SMART" id="SM00278"/>
    </source>
</evidence>
<comment type="subunit">
    <text evidence="6">Homotetramer. Forms an RuvA(8)-RuvB(12)-Holliday junction (HJ) complex. HJ DNA is sandwiched between 2 RuvA tetramers; dsDNA enters through RuvA and exits via RuvB. An RuvB hexamer assembles on each DNA strand where it exits the tetramer. Each RuvB hexamer is contacted by two RuvA subunits (via domain III) on 2 adjacent RuvB subunits; this complex drives branch migration. In the full resolvosome a probable DNA-RuvA(4)-RuvB(12)-RuvC(2) complex forms which resolves the HJ.</text>
</comment>
<keyword evidence="5 6" id="KW-0234">DNA repair</keyword>
<proteinExistence type="inferred from homology"/>
<dbReference type="InterPro" id="IPR000085">
    <property type="entry name" value="RuvA"/>
</dbReference>
<name>A0A8I1A4T2_THEIN</name>
<dbReference type="GO" id="GO:0006281">
    <property type="term" value="P:DNA repair"/>
    <property type="evidence" value="ECO:0007669"/>
    <property type="project" value="UniProtKB-UniRule"/>
</dbReference>
<dbReference type="SUPFAM" id="SSF46929">
    <property type="entry name" value="DNA helicase RuvA subunit, C-terminal domain"/>
    <property type="match status" value="1"/>
</dbReference>